<proteinExistence type="predicted"/>
<sequence length="73" mass="8220">MPEPREIDGRNLLPPEPLELTLAALDTLAPGEELVVLLYCQPAPLYSVLDQNGYRYRSELRPDGTNEIRISKV</sequence>
<organism evidence="2">
    <name type="scientific">mine drainage metagenome</name>
    <dbReference type="NCBI Taxonomy" id="410659"/>
    <lineage>
        <taxon>unclassified sequences</taxon>
        <taxon>metagenomes</taxon>
        <taxon>ecological metagenomes</taxon>
    </lineage>
</organism>
<gene>
    <name evidence="2" type="ORF">GALL_206640</name>
</gene>
<comment type="caution">
    <text evidence="2">The sequence shown here is derived from an EMBL/GenBank/DDBJ whole genome shotgun (WGS) entry which is preliminary data.</text>
</comment>
<feature type="domain" description="DUF2249" evidence="1">
    <location>
        <begin position="6"/>
        <end position="72"/>
    </location>
</feature>
<accession>A0A1J5RM25</accession>
<dbReference type="InterPro" id="IPR018720">
    <property type="entry name" value="DUF2249"/>
</dbReference>
<dbReference type="CDD" id="cd00291">
    <property type="entry name" value="SirA_YedF_YeeD"/>
    <property type="match status" value="1"/>
</dbReference>
<evidence type="ECO:0000313" key="2">
    <source>
        <dbReference type="EMBL" id="OIQ97264.1"/>
    </source>
</evidence>
<dbReference type="InterPro" id="IPR036868">
    <property type="entry name" value="TusA-like_sf"/>
</dbReference>
<dbReference type="AlphaFoldDB" id="A0A1J5RM25"/>
<dbReference type="SUPFAM" id="SSF64307">
    <property type="entry name" value="SirA-like"/>
    <property type="match status" value="1"/>
</dbReference>
<evidence type="ECO:0000259" key="1">
    <source>
        <dbReference type="Pfam" id="PF10006"/>
    </source>
</evidence>
<dbReference type="EMBL" id="MLJW01000135">
    <property type="protein sequence ID" value="OIQ97264.1"/>
    <property type="molecule type" value="Genomic_DNA"/>
</dbReference>
<name>A0A1J5RM25_9ZZZZ</name>
<dbReference type="Pfam" id="PF10006">
    <property type="entry name" value="DUF2249"/>
    <property type="match status" value="1"/>
</dbReference>
<reference evidence="2" key="1">
    <citation type="submission" date="2016-10" db="EMBL/GenBank/DDBJ databases">
        <title>Sequence of Gallionella enrichment culture.</title>
        <authorList>
            <person name="Poehlein A."/>
            <person name="Muehling M."/>
            <person name="Daniel R."/>
        </authorList>
    </citation>
    <scope>NUCLEOTIDE SEQUENCE</scope>
</reference>
<protein>
    <submittedName>
        <fullName evidence="2">SirA-like protein</fullName>
    </submittedName>
</protein>